<dbReference type="KEGG" id="hhg:XM38_050850"/>
<dbReference type="EMBL" id="CP021983">
    <property type="protein sequence ID" value="ASC74110.1"/>
    <property type="molecule type" value="Genomic_DNA"/>
</dbReference>
<evidence type="ECO:0000313" key="2">
    <source>
        <dbReference type="Proteomes" id="UP000191901"/>
    </source>
</evidence>
<organism evidence="1 2">
    <name type="scientific">Halomicronema hongdechloris C2206</name>
    <dbReference type="NCBI Taxonomy" id="1641165"/>
    <lineage>
        <taxon>Bacteria</taxon>
        <taxon>Bacillati</taxon>
        <taxon>Cyanobacteriota</taxon>
        <taxon>Cyanophyceae</taxon>
        <taxon>Nodosilineales</taxon>
        <taxon>Nodosilineaceae</taxon>
        <taxon>Halomicronema</taxon>
    </lineage>
</organism>
<evidence type="ECO:0000313" key="1">
    <source>
        <dbReference type="EMBL" id="ASC74110.1"/>
    </source>
</evidence>
<proteinExistence type="predicted"/>
<dbReference type="Proteomes" id="UP000191901">
    <property type="component" value="Chromosome"/>
</dbReference>
<dbReference type="AlphaFoldDB" id="A0A1Z3HUW9"/>
<accession>A0A1Z3HUW9</accession>
<gene>
    <name evidence="1" type="ORF">XM38_050850</name>
</gene>
<protein>
    <submittedName>
        <fullName evidence="1">Uncharacterized protein</fullName>
    </submittedName>
</protein>
<dbReference type="STRING" id="1641165.XM38_00775"/>
<name>A0A1Z3HUW9_9CYAN</name>
<sequence length="215" mass="23376">MHQTIDEFITAVQVAIDNALANSTLQAALSDFGYTPERLAQGRSLHASALVAHLQQRAEYGDQASATAALQQTRDTAEKSYMRLVKIARIAYKDNPGALVRLDLNGKRKRSLSGWLLQAQQFYSNLLAAPDLLDSLKQYGVTAQKVKAAQAELAAVAAANLAQEQEKGQAQTATQVRDTALDALSDWFSDFIAIARIALEDEPQMLEAMGVMEPS</sequence>
<reference evidence="1 2" key="1">
    <citation type="journal article" date="2016" name="Biochim. Biophys. Acta">
        <title>Characterization of red-shifted phycobilisomes isolated from the chlorophyll f-containing cyanobacterium Halomicronema hongdechloris.</title>
        <authorList>
            <person name="Li Y."/>
            <person name="Lin Y."/>
            <person name="Garvey C.J."/>
            <person name="Birch D."/>
            <person name="Corkery R.W."/>
            <person name="Loughlin P.C."/>
            <person name="Scheer H."/>
            <person name="Willows R.D."/>
            <person name="Chen M."/>
        </authorList>
    </citation>
    <scope>NUCLEOTIDE SEQUENCE [LARGE SCALE GENOMIC DNA]</scope>
    <source>
        <strain evidence="1 2">C2206</strain>
    </source>
</reference>
<keyword evidence="2" id="KW-1185">Reference proteome</keyword>
<dbReference type="RefSeq" id="WP_080805049.1">
    <property type="nucleotide sequence ID" value="NZ_CP021983.2"/>
</dbReference>
<dbReference type="OrthoDB" id="579790at2"/>